<dbReference type="EMBL" id="LAJX01000094">
    <property type="protein sequence ID" value="KJV06693.1"/>
    <property type="molecule type" value="Genomic_DNA"/>
</dbReference>
<accession>A0A0F3IJJ8</accession>
<dbReference type="Proteomes" id="UP000033684">
    <property type="component" value="Unassembled WGS sequence"/>
</dbReference>
<dbReference type="AlphaFoldDB" id="A0A0F3IJJ8"/>
<reference evidence="1 2" key="2">
    <citation type="journal article" date="2016" name="Microb. Ecol.">
        <title>Genome Characteristics of a Novel Type I Methanotroph (Sn10-6) Isolated from a Flooded Indian Rice Field.</title>
        <authorList>
            <person name="Rahalkar M.C."/>
            <person name="Pandit P.S."/>
            <person name="Dhakephalkar P.K."/>
            <person name="Pore S."/>
            <person name="Arora P."/>
            <person name="Kapse N."/>
        </authorList>
    </citation>
    <scope>NUCLEOTIDE SEQUENCE [LARGE SCALE GENOMIC DNA]</scope>
    <source>
        <strain evidence="1 2">Sn10-6</strain>
    </source>
</reference>
<evidence type="ECO:0000313" key="1">
    <source>
        <dbReference type="EMBL" id="KJV06693.1"/>
    </source>
</evidence>
<evidence type="ECO:0000313" key="2">
    <source>
        <dbReference type="Proteomes" id="UP000033684"/>
    </source>
</evidence>
<organism evidence="1 2">
    <name type="scientific">Methylocucumis oryzae</name>
    <dbReference type="NCBI Taxonomy" id="1632867"/>
    <lineage>
        <taxon>Bacteria</taxon>
        <taxon>Pseudomonadati</taxon>
        <taxon>Pseudomonadota</taxon>
        <taxon>Gammaproteobacteria</taxon>
        <taxon>Methylococcales</taxon>
        <taxon>Methylococcaceae</taxon>
        <taxon>Methylocucumis</taxon>
    </lineage>
</organism>
<sequence>MIRKKILAHAESVAQGNFQRVPVFVLISTNHLDRQELAALPFQFLMFVSPDVDAWYLDQSGRLARYP</sequence>
<gene>
    <name evidence="1" type="ORF">VZ94_09520</name>
</gene>
<reference evidence="2" key="1">
    <citation type="submission" date="2015-03" db="EMBL/GenBank/DDBJ databases">
        <title>Draft genome sequence of a novel methanotroph (Sn10-6) isolated from flooded ricefield rhizosphere in India.</title>
        <authorList>
            <person name="Pandit P.S."/>
            <person name="Pore S.D."/>
            <person name="Arora P."/>
            <person name="Kapse N.G."/>
            <person name="Dhakephalkar P.K."/>
            <person name="Rahalkar M.C."/>
        </authorList>
    </citation>
    <scope>NUCLEOTIDE SEQUENCE [LARGE SCALE GENOMIC DNA]</scope>
    <source>
        <strain evidence="2">Sn10-6</strain>
    </source>
</reference>
<protein>
    <submittedName>
        <fullName evidence="1">Uncharacterized protein</fullName>
    </submittedName>
</protein>
<proteinExistence type="predicted"/>
<comment type="caution">
    <text evidence="1">The sequence shown here is derived from an EMBL/GenBank/DDBJ whole genome shotgun (WGS) entry which is preliminary data.</text>
</comment>
<name>A0A0F3IJJ8_9GAMM</name>
<keyword evidence="2" id="KW-1185">Reference proteome</keyword>